<dbReference type="EMBL" id="CAJVQC010065974">
    <property type="protein sequence ID" value="CAG8805999.1"/>
    <property type="molecule type" value="Genomic_DNA"/>
</dbReference>
<organism evidence="1 2">
    <name type="scientific">Racocetra persica</name>
    <dbReference type="NCBI Taxonomy" id="160502"/>
    <lineage>
        <taxon>Eukaryota</taxon>
        <taxon>Fungi</taxon>
        <taxon>Fungi incertae sedis</taxon>
        <taxon>Mucoromycota</taxon>
        <taxon>Glomeromycotina</taxon>
        <taxon>Glomeromycetes</taxon>
        <taxon>Diversisporales</taxon>
        <taxon>Gigasporaceae</taxon>
        <taxon>Racocetra</taxon>
    </lineage>
</organism>
<reference evidence="1" key="1">
    <citation type="submission" date="2021-06" db="EMBL/GenBank/DDBJ databases">
        <authorList>
            <person name="Kallberg Y."/>
            <person name="Tangrot J."/>
            <person name="Rosling A."/>
        </authorList>
    </citation>
    <scope>NUCLEOTIDE SEQUENCE</scope>
    <source>
        <strain evidence="1">MA461A</strain>
    </source>
</reference>
<name>A0ACA9RT81_9GLOM</name>
<sequence>AFLLVSPNGASFASCFLHHWYHSVGVLSWLVPFYVLLASSIWCFFCQLVLASWYHPIWCFFASWYFASPSSVIFASWCQ</sequence>
<keyword evidence="2" id="KW-1185">Reference proteome</keyword>
<protein>
    <submittedName>
        <fullName evidence="1">22844_t:CDS:1</fullName>
    </submittedName>
</protein>
<evidence type="ECO:0000313" key="2">
    <source>
        <dbReference type="Proteomes" id="UP000789920"/>
    </source>
</evidence>
<comment type="caution">
    <text evidence="1">The sequence shown here is derived from an EMBL/GenBank/DDBJ whole genome shotgun (WGS) entry which is preliminary data.</text>
</comment>
<accession>A0ACA9RT81</accession>
<feature type="non-terminal residue" evidence="1">
    <location>
        <position position="1"/>
    </location>
</feature>
<gene>
    <name evidence="1" type="ORF">RPERSI_LOCUS22064</name>
</gene>
<evidence type="ECO:0000313" key="1">
    <source>
        <dbReference type="EMBL" id="CAG8805999.1"/>
    </source>
</evidence>
<proteinExistence type="predicted"/>
<feature type="non-terminal residue" evidence="1">
    <location>
        <position position="79"/>
    </location>
</feature>
<dbReference type="Proteomes" id="UP000789920">
    <property type="component" value="Unassembled WGS sequence"/>
</dbReference>